<evidence type="ECO:0000256" key="4">
    <source>
        <dbReference type="ARBA" id="ARBA00023002"/>
    </source>
</evidence>
<dbReference type="InterPro" id="IPR002937">
    <property type="entry name" value="Amino_oxidase"/>
</dbReference>
<reference evidence="7 8" key="1">
    <citation type="submission" date="2016-11" db="EMBL/GenBank/DDBJ databases">
        <authorList>
            <person name="Jaros S."/>
            <person name="Januszkiewicz K."/>
            <person name="Wedrychowicz H."/>
        </authorList>
    </citation>
    <scope>NUCLEOTIDE SEQUENCE [LARGE SCALE GENOMIC DNA]</scope>
    <source>
        <strain evidence="7 8">DSM 21425</strain>
    </source>
</reference>
<dbReference type="SUPFAM" id="SSF51905">
    <property type="entry name" value="FAD/NAD(P)-binding domain"/>
    <property type="match status" value="1"/>
</dbReference>
<dbReference type="Gene3D" id="3.50.50.60">
    <property type="entry name" value="FAD/NAD(P)-binding domain"/>
    <property type="match status" value="2"/>
</dbReference>
<evidence type="ECO:0000256" key="3">
    <source>
        <dbReference type="ARBA" id="ARBA00022746"/>
    </source>
</evidence>
<dbReference type="EMBL" id="FQYY01000001">
    <property type="protein sequence ID" value="SHI31353.1"/>
    <property type="molecule type" value="Genomic_DNA"/>
</dbReference>
<dbReference type="GO" id="GO:0016491">
    <property type="term" value="F:oxidoreductase activity"/>
    <property type="evidence" value="ECO:0007669"/>
    <property type="project" value="UniProtKB-KW"/>
</dbReference>
<proteinExistence type="inferred from homology"/>
<dbReference type="Pfam" id="PF01593">
    <property type="entry name" value="Amino_oxidase"/>
    <property type="match status" value="1"/>
</dbReference>
<gene>
    <name evidence="7" type="ORF">SAMN04488096_10168</name>
</gene>
<evidence type="ECO:0000259" key="6">
    <source>
        <dbReference type="Pfam" id="PF01593"/>
    </source>
</evidence>
<keyword evidence="8" id="KW-1185">Reference proteome</keyword>
<dbReference type="OrthoDB" id="9774675at2"/>
<sequence length="486" mass="55526">MKKIILIGSGFSSLAASCYLAKMGYEVEIFEKNNTVGGRARQYIKDGFTFDIGPTWYWMPDVFERFFNDFQLKPENFYELIKLDPAYQVYFDVNDSITIGDTLEKIYASFEEVESGSSKKLRKFIEKARNNYDIAIKDLVYRPGVSPLELITPQTATKLNQFFSTIAKDVRKEFKNPKLIQVLEFPVLFLGAKPSDTPAFYSFMNFADFGLGTWHPKGGMYQVILAINKLAKDLGVKINVNENVEKITVANQKATGIISNGKKHEADIVLSGADYHHTETLLDQKYRQYSEAYWSKKTFAPSSLLFYVGFDKKIKNVEHHTLFFDVDFKKHAQAIYDDNEWPENPLFYASFPSKTDKEVAPEDKEAGIFLIPIAPGLKDTEALRESYFHKIVDRFEKITQQKIKNNIIFKKSYCVNDFIEDYNSYKGNAYGMANILLQTAFLRPKLKSKKVKGMYFTGQLTVPGPGVPPSLISGKLVADLIKKHED</sequence>
<evidence type="ECO:0000256" key="2">
    <source>
        <dbReference type="ARBA" id="ARBA00006046"/>
    </source>
</evidence>
<dbReference type="PANTHER" id="PTHR43734">
    <property type="entry name" value="PHYTOENE DESATURASE"/>
    <property type="match status" value="1"/>
</dbReference>
<dbReference type="InterPro" id="IPR014105">
    <property type="entry name" value="Carotenoid/retinoid_OxRdtase"/>
</dbReference>
<dbReference type="NCBIfam" id="TIGR02734">
    <property type="entry name" value="crtI_fam"/>
    <property type="match status" value="1"/>
</dbReference>
<dbReference type="AlphaFoldDB" id="A0A1M6A582"/>
<dbReference type="RefSeq" id="WP_073147082.1">
    <property type="nucleotide sequence ID" value="NZ_FQYY01000001.1"/>
</dbReference>
<evidence type="ECO:0000256" key="1">
    <source>
        <dbReference type="ARBA" id="ARBA00004829"/>
    </source>
</evidence>
<dbReference type="Proteomes" id="UP000184225">
    <property type="component" value="Unassembled WGS sequence"/>
</dbReference>
<feature type="domain" description="Amine oxidase" evidence="6">
    <location>
        <begin position="14"/>
        <end position="481"/>
    </location>
</feature>
<keyword evidence="3 5" id="KW-0125">Carotenoid biosynthesis</keyword>
<evidence type="ECO:0000256" key="5">
    <source>
        <dbReference type="RuleBase" id="RU362075"/>
    </source>
</evidence>
<accession>A0A1M6A582</accession>
<dbReference type="STRING" id="579105.SAMN04488096_10168"/>
<comment type="pathway">
    <text evidence="1 5">Carotenoid biosynthesis.</text>
</comment>
<dbReference type="InterPro" id="IPR036188">
    <property type="entry name" value="FAD/NAD-bd_sf"/>
</dbReference>
<dbReference type="PROSITE" id="PS51257">
    <property type="entry name" value="PROKAR_LIPOPROTEIN"/>
    <property type="match status" value="1"/>
</dbReference>
<keyword evidence="4 5" id="KW-0560">Oxidoreductase</keyword>
<evidence type="ECO:0000313" key="7">
    <source>
        <dbReference type="EMBL" id="SHI31353.1"/>
    </source>
</evidence>
<organism evidence="7 8">
    <name type="scientific">Mesonia phycicola</name>
    <dbReference type="NCBI Taxonomy" id="579105"/>
    <lineage>
        <taxon>Bacteria</taxon>
        <taxon>Pseudomonadati</taxon>
        <taxon>Bacteroidota</taxon>
        <taxon>Flavobacteriia</taxon>
        <taxon>Flavobacteriales</taxon>
        <taxon>Flavobacteriaceae</taxon>
        <taxon>Mesonia</taxon>
    </lineage>
</organism>
<evidence type="ECO:0000313" key="8">
    <source>
        <dbReference type="Proteomes" id="UP000184225"/>
    </source>
</evidence>
<name>A0A1M6A582_9FLAO</name>
<dbReference type="GO" id="GO:0016117">
    <property type="term" value="P:carotenoid biosynthetic process"/>
    <property type="evidence" value="ECO:0007669"/>
    <property type="project" value="UniProtKB-KW"/>
</dbReference>
<dbReference type="PANTHER" id="PTHR43734:SF1">
    <property type="entry name" value="PHYTOENE DESATURASE"/>
    <property type="match status" value="1"/>
</dbReference>
<protein>
    <submittedName>
        <fullName evidence="7">Phytoene desaturase</fullName>
    </submittedName>
</protein>
<comment type="similarity">
    <text evidence="2 5">Belongs to the carotenoid/retinoid oxidoreductase family.</text>
</comment>